<dbReference type="InterPro" id="IPR057155">
    <property type="entry name" value="DUF7833"/>
</dbReference>
<dbReference type="Pfam" id="PF25200">
    <property type="entry name" value="DUF7833"/>
    <property type="match status" value="1"/>
</dbReference>
<feature type="domain" description="DUF7833" evidence="2">
    <location>
        <begin position="204"/>
        <end position="266"/>
    </location>
</feature>
<organism evidence="3 4">
    <name type="scientific">Bacteroides cellulosilyticus</name>
    <dbReference type="NCBI Taxonomy" id="246787"/>
    <lineage>
        <taxon>Bacteria</taxon>
        <taxon>Pseudomonadati</taxon>
        <taxon>Bacteroidota</taxon>
        <taxon>Bacteroidia</taxon>
        <taxon>Bacteroidales</taxon>
        <taxon>Bacteroidaceae</taxon>
        <taxon>Bacteroides</taxon>
    </lineage>
</organism>
<name>A0A6L3JVS0_9BACE</name>
<feature type="compositionally biased region" description="Basic and acidic residues" evidence="1">
    <location>
        <begin position="97"/>
        <end position="120"/>
    </location>
</feature>
<protein>
    <submittedName>
        <fullName evidence="3">DUF4373 domain-containing protein</fullName>
    </submittedName>
</protein>
<evidence type="ECO:0000313" key="3">
    <source>
        <dbReference type="EMBL" id="KAA5415503.1"/>
    </source>
</evidence>
<comment type="caution">
    <text evidence="3">The sequence shown here is derived from an EMBL/GenBank/DDBJ whole genome shotgun (WGS) entry which is preliminary data.</text>
</comment>
<accession>A0A6L3JVS0</accession>
<dbReference type="RefSeq" id="WP_022210206.1">
    <property type="nucleotide sequence ID" value="NZ_DAWEQE010000029.1"/>
</dbReference>
<dbReference type="EMBL" id="VVYX01000030">
    <property type="protein sequence ID" value="KAA5415503.1"/>
    <property type="molecule type" value="Genomic_DNA"/>
</dbReference>
<feature type="region of interest" description="Disordered" evidence="1">
    <location>
        <begin position="97"/>
        <end position="142"/>
    </location>
</feature>
<reference evidence="3 4" key="1">
    <citation type="journal article" date="2019" name="Nat. Med.">
        <title>A library of human gut bacterial isolates paired with longitudinal multiomics data enables mechanistic microbiome research.</title>
        <authorList>
            <person name="Poyet M."/>
            <person name="Groussin M."/>
            <person name="Gibbons S.M."/>
            <person name="Avila-Pacheco J."/>
            <person name="Jiang X."/>
            <person name="Kearney S.M."/>
            <person name="Perrotta A.R."/>
            <person name="Berdy B."/>
            <person name="Zhao S."/>
            <person name="Lieberman T.D."/>
            <person name="Swanson P.K."/>
            <person name="Smith M."/>
            <person name="Roesemann S."/>
            <person name="Alexander J.E."/>
            <person name="Rich S.A."/>
            <person name="Livny J."/>
            <person name="Vlamakis H."/>
            <person name="Clish C."/>
            <person name="Bullock K."/>
            <person name="Deik A."/>
            <person name="Scott J."/>
            <person name="Pierce K.A."/>
            <person name="Xavier R.J."/>
            <person name="Alm E.J."/>
        </authorList>
    </citation>
    <scope>NUCLEOTIDE SEQUENCE [LARGE SCALE GENOMIC DNA]</scope>
    <source>
        <strain evidence="3 4">BIOML-A8</strain>
    </source>
</reference>
<gene>
    <name evidence="3" type="ORF">F2Y87_21260</name>
</gene>
<proteinExistence type="predicted"/>
<sequence length="337" mass="39214">MRRNFYLQHPLMAMNDPRMQNLLDEEGLRGIGAYWIIIEKLSMLPEPRTQLEYLRPFCKNRKIPFVYLKKIILKYKLFNLEEDDFFSVEELNPVKKKEQKMVKNSKENVDSNAKNDEKLQKTSRNNSENHANNDSNSLNNNDIAKADNESFKENIKDIITAATVEEKDATATTAINHSCPLNICDDYGQSQQMLHPVRPWQNMVDELTTRTPWLETACMQSCYGELLMRNIQKAVEIFKCHIELYDKGGDLLTMSEVRRYFVNYTKAGKPTSQALRETLIAFEAKQRATLPPNAYLHEQLINGKRTYLGCLIPDDAPARPSDTAFWNEQEHRWISQR</sequence>
<feature type="compositionally biased region" description="Low complexity" evidence="1">
    <location>
        <begin position="123"/>
        <end position="142"/>
    </location>
</feature>
<dbReference type="Proteomes" id="UP000482653">
    <property type="component" value="Unassembled WGS sequence"/>
</dbReference>
<dbReference type="AlphaFoldDB" id="A0A6L3JVS0"/>
<evidence type="ECO:0000256" key="1">
    <source>
        <dbReference type="SAM" id="MobiDB-lite"/>
    </source>
</evidence>
<evidence type="ECO:0000313" key="4">
    <source>
        <dbReference type="Proteomes" id="UP000482653"/>
    </source>
</evidence>
<evidence type="ECO:0000259" key="2">
    <source>
        <dbReference type="Pfam" id="PF25200"/>
    </source>
</evidence>